<name>A0AAV7NL56_PLEWA</name>
<keyword evidence="2" id="KW-1185">Reference proteome</keyword>
<comment type="caution">
    <text evidence="1">The sequence shown here is derived from an EMBL/GenBank/DDBJ whole genome shotgun (WGS) entry which is preliminary data.</text>
</comment>
<reference evidence="1" key="1">
    <citation type="journal article" date="2022" name="bioRxiv">
        <title>Sequencing and chromosome-scale assembly of the giantPleurodeles waltlgenome.</title>
        <authorList>
            <person name="Brown T."/>
            <person name="Elewa A."/>
            <person name="Iarovenko S."/>
            <person name="Subramanian E."/>
            <person name="Araus A.J."/>
            <person name="Petzold A."/>
            <person name="Susuki M."/>
            <person name="Suzuki K.-i.T."/>
            <person name="Hayashi T."/>
            <person name="Toyoda A."/>
            <person name="Oliveira C."/>
            <person name="Osipova E."/>
            <person name="Leigh N.D."/>
            <person name="Simon A."/>
            <person name="Yun M.H."/>
        </authorList>
    </citation>
    <scope>NUCLEOTIDE SEQUENCE</scope>
    <source>
        <strain evidence="1">20211129_DDA</strain>
        <tissue evidence="1">Liver</tissue>
    </source>
</reference>
<dbReference type="EMBL" id="JANPWB010000012">
    <property type="protein sequence ID" value="KAJ1116261.1"/>
    <property type="molecule type" value="Genomic_DNA"/>
</dbReference>
<protein>
    <submittedName>
        <fullName evidence="1">Uncharacterized protein</fullName>
    </submittedName>
</protein>
<dbReference type="AlphaFoldDB" id="A0AAV7NL56"/>
<gene>
    <name evidence="1" type="ORF">NDU88_004477</name>
</gene>
<dbReference type="Proteomes" id="UP001066276">
    <property type="component" value="Chromosome 8"/>
</dbReference>
<proteinExistence type="predicted"/>
<evidence type="ECO:0000313" key="1">
    <source>
        <dbReference type="EMBL" id="KAJ1116261.1"/>
    </source>
</evidence>
<sequence>MPCSFYCVQRAVDWTRYEENEDLSDVEEITSVRSFSLEEKLNSGSYNADFVHVMEGAVRTLWNHLQEHRTGKGVEGVDDFVLGRELRRMRF</sequence>
<evidence type="ECO:0000313" key="2">
    <source>
        <dbReference type="Proteomes" id="UP001066276"/>
    </source>
</evidence>
<organism evidence="1 2">
    <name type="scientific">Pleurodeles waltl</name>
    <name type="common">Iberian ribbed newt</name>
    <dbReference type="NCBI Taxonomy" id="8319"/>
    <lineage>
        <taxon>Eukaryota</taxon>
        <taxon>Metazoa</taxon>
        <taxon>Chordata</taxon>
        <taxon>Craniata</taxon>
        <taxon>Vertebrata</taxon>
        <taxon>Euteleostomi</taxon>
        <taxon>Amphibia</taxon>
        <taxon>Batrachia</taxon>
        <taxon>Caudata</taxon>
        <taxon>Salamandroidea</taxon>
        <taxon>Salamandridae</taxon>
        <taxon>Pleurodelinae</taxon>
        <taxon>Pleurodeles</taxon>
    </lineage>
</organism>
<accession>A0AAV7NL56</accession>